<evidence type="ECO:0008006" key="7">
    <source>
        <dbReference type="Google" id="ProtNLM"/>
    </source>
</evidence>
<dbReference type="Pfam" id="PF00389">
    <property type="entry name" value="2-Hacid_dh"/>
    <property type="match status" value="1"/>
</dbReference>
<dbReference type="AlphaFoldDB" id="A0A8H5MGP9"/>
<proteinExistence type="inferred from homology"/>
<sequence>MSSDGSISAAASSIRLTSISSHLGKKPKILVSRDLGPNVMPLLTQRGDIEVVLWTQNSACDRKWLLDNVKGATGIVVMITDLVDTELLDAAGPDLKVVSTMSVGYEHINVPELGKRHIRIGYTPDVLTDAVADIAVMLALMAGRNANGTMGIVRDGLWPRTIWAPFALCGPQLSTFGSLSSTRTIGFLGFGRISQATLARLVPFGITDCIYVSNPSSSSSKKERNRIRDQNLLEQYQPQLKSLRAVDKDALARESDVLFVLTPGGPSTKHLVNEQFLQKMKKHSVLINVGRGSVVDAMALAKALDKGWIFGAGVDVLEGEPNIERDHPLVHTKCNILPHIGSATFETRLAMATLAVDNCLAGVAGGTMPTELDTEPSGGQ</sequence>
<dbReference type="InterPro" id="IPR006139">
    <property type="entry name" value="D-isomer_2_OHA_DH_cat_dom"/>
</dbReference>
<accession>A0A8H5MGP9</accession>
<dbReference type="GO" id="GO:0051287">
    <property type="term" value="F:NAD binding"/>
    <property type="evidence" value="ECO:0007669"/>
    <property type="project" value="InterPro"/>
</dbReference>
<feature type="domain" description="D-isomer specific 2-hydroxyacid dehydrogenase catalytic" evidence="3">
    <location>
        <begin position="29"/>
        <end position="371"/>
    </location>
</feature>
<dbReference type="SUPFAM" id="SSF52283">
    <property type="entry name" value="Formate/glycerate dehydrogenase catalytic domain-like"/>
    <property type="match status" value="1"/>
</dbReference>
<dbReference type="PANTHER" id="PTHR10996">
    <property type="entry name" value="2-HYDROXYACID DEHYDROGENASE-RELATED"/>
    <property type="match status" value="1"/>
</dbReference>
<dbReference type="GO" id="GO:0016618">
    <property type="term" value="F:hydroxypyruvate reductase [NAD(P)H] activity"/>
    <property type="evidence" value="ECO:0007669"/>
    <property type="project" value="TreeGrafter"/>
</dbReference>
<name>A0A8H5MGP9_9AGAR</name>
<evidence type="ECO:0000313" key="6">
    <source>
        <dbReference type="Proteomes" id="UP000518752"/>
    </source>
</evidence>
<reference evidence="5 6" key="1">
    <citation type="journal article" date="2020" name="ISME J.">
        <title>Uncovering the hidden diversity of litter-decomposition mechanisms in mushroom-forming fungi.</title>
        <authorList>
            <person name="Floudas D."/>
            <person name="Bentzer J."/>
            <person name="Ahren D."/>
            <person name="Johansson T."/>
            <person name="Persson P."/>
            <person name="Tunlid A."/>
        </authorList>
    </citation>
    <scope>NUCLEOTIDE SEQUENCE [LARGE SCALE GENOMIC DNA]</scope>
    <source>
        <strain evidence="5 6">CBS 406.79</strain>
    </source>
</reference>
<dbReference type="SUPFAM" id="SSF51735">
    <property type="entry name" value="NAD(P)-binding Rossmann-fold domains"/>
    <property type="match status" value="1"/>
</dbReference>
<evidence type="ECO:0000259" key="4">
    <source>
        <dbReference type="Pfam" id="PF02826"/>
    </source>
</evidence>
<organism evidence="5 6">
    <name type="scientific">Collybiopsis confluens</name>
    <dbReference type="NCBI Taxonomy" id="2823264"/>
    <lineage>
        <taxon>Eukaryota</taxon>
        <taxon>Fungi</taxon>
        <taxon>Dikarya</taxon>
        <taxon>Basidiomycota</taxon>
        <taxon>Agaricomycotina</taxon>
        <taxon>Agaricomycetes</taxon>
        <taxon>Agaricomycetidae</taxon>
        <taxon>Agaricales</taxon>
        <taxon>Marasmiineae</taxon>
        <taxon>Omphalotaceae</taxon>
        <taxon>Collybiopsis</taxon>
    </lineage>
</organism>
<dbReference type="GO" id="GO:0030267">
    <property type="term" value="F:glyoxylate reductase (NADPH) activity"/>
    <property type="evidence" value="ECO:0007669"/>
    <property type="project" value="TreeGrafter"/>
</dbReference>
<keyword evidence="1 2" id="KW-0560">Oxidoreductase</keyword>
<keyword evidence="6" id="KW-1185">Reference proteome</keyword>
<dbReference type="InterPro" id="IPR050223">
    <property type="entry name" value="D-isomer_2-hydroxyacid_DH"/>
</dbReference>
<evidence type="ECO:0000313" key="5">
    <source>
        <dbReference type="EMBL" id="KAF5393413.1"/>
    </source>
</evidence>
<evidence type="ECO:0000259" key="3">
    <source>
        <dbReference type="Pfam" id="PF00389"/>
    </source>
</evidence>
<dbReference type="GO" id="GO:0005829">
    <property type="term" value="C:cytosol"/>
    <property type="evidence" value="ECO:0007669"/>
    <property type="project" value="TreeGrafter"/>
</dbReference>
<dbReference type="OrthoDB" id="9991913at2759"/>
<comment type="caution">
    <text evidence="5">The sequence shown here is derived from an EMBL/GenBank/DDBJ whole genome shotgun (WGS) entry which is preliminary data.</text>
</comment>
<dbReference type="CDD" id="cd05301">
    <property type="entry name" value="GDH"/>
    <property type="match status" value="1"/>
</dbReference>
<protein>
    <recommendedName>
        <fullName evidence="7">Glyoxylate reductase</fullName>
    </recommendedName>
</protein>
<evidence type="ECO:0000256" key="2">
    <source>
        <dbReference type="RuleBase" id="RU003719"/>
    </source>
</evidence>
<dbReference type="EMBL" id="JAACJN010000002">
    <property type="protein sequence ID" value="KAF5393413.1"/>
    <property type="molecule type" value="Genomic_DNA"/>
</dbReference>
<dbReference type="Pfam" id="PF02826">
    <property type="entry name" value="2-Hacid_dh_C"/>
    <property type="match status" value="1"/>
</dbReference>
<gene>
    <name evidence="5" type="ORF">D9757_000754</name>
</gene>
<dbReference type="Gene3D" id="3.40.50.720">
    <property type="entry name" value="NAD(P)-binding Rossmann-like Domain"/>
    <property type="match status" value="2"/>
</dbReference>
<feature type="domain" description="D-isomer specific 2-hydroxyacid dehydrogenase NAD-binding" evidence="4">
    <location>
        <begin position="137"/>
        <end position="341"/>
    </location>
</feature>
<dbReference type="InterPro" id="IPR036291">
    <property type="entry name" value="NAD(P)-bd_dom_sf"/>
</dbReference>
<evidence type="ECO:0000256" key="1">
    <source>
        <dbReference type="ARBA" id="ARBA00023002"/>
    </source>
</evidence>
<dbReference type="PANTHER" id="PTHR10996:SF277">
    <property type="entry name" value="GLYOXYLATE REDUCTASE_HYDROXYPYRUVATE REDUCTASE"/>
    <property type="match status" value="1"/>
</dbReference>
<dbReference type="InterPro" id="IPR006140">
    <property type="entry name" value="D-isomer_DH_NAD-bd"/>
</dbReference>
<comment type="similarity">
    <text evidence="2">Belongs to the D-isomer specific 2-hydroxyacid dehydrogenase family.</text>
</comment>
<dbReference type="Proteomes" id="UP000518752">
    <property type="component" value="Unassembled WGS sequence"/>
</dbReference>